<evidence type="ECO:0000313" key="2">
    <source>
        <dbReference type="EMBL" id="MBA0085564.1"/>
    </source>
</evidence>
<comment type="caution">
    <text evidence="2">The sequence shown here is derived from an EMBL/GenBank/DDBJ whole genome shotgun (WGS) entry which is preliminary data.</text>
</comment>
<accession>A0A7V8NQA0</accession>
<feature type="non-terminal residue" evidence="2">
    <location>
        <position position="372"/>
    </location>
</feature>
<dbReference type="PANTHER" id="PTHR46825">
    <property type="entry name" value="D-ALANYL-D-ALANINE-CARBOXYPEPTIDASE/ENDOPEPTIDASE AMPH"/>
    <property type="match status" value="1"/>
</dbReference>
<dbReference type="InterPro" id="IPR001466">
    <property type="entry name" value="Beta-lactam-related"/>
</dbReference>
<protein>
    <submittedName>
        <fullName evidence="2">Beta-lactamase family protein</fullName>
    </submittedName>
</protein>
<dbReference type="SUPFAM" id="SSF56601">
    <property type="entry name" value="beta-lactamase/transpeptidase-like"/>
    <property type="match status" value="1"/>
</dbReference>
<dbReference type="InterPro" id="IPR012338">
    <property type="entry name" value="Beta-lactam/transpept-like"/>
</dbReference>
<dbReference type="Gene3D" id="3.40.710.10">
    <property type="entry name" value="DD-peptidase/beta-lactamase superfamily"/>
    <property type="match status" value="1"/>
</dbReference>
<dbReference type="PANTHER" id="PTHR46825:SF9">
    <property type="entry name" value="BETA-LACTAMASE-RELATED DOMAIN-CONTAINING PROTEIN"/>
    <property type="match status" value="1"/>
</dbReference>
<gene>
    <name evidence="2" type="ORF">HRJ53_11260</name>
</gene>
<dbReference type="EMBL" id="JACDQQ010001095">
    <property type="protein sequence ID" value="MBA0085564.1"/>
    <property type="molecule type" value="Genomic_DNA"/>
</dbReference>
<keyword evidence="3" id="KW-1185">Reference proteome</keyword>
<organism evidence="2 3">
    <name type="scientific">Candidatus Acidiferrum panamense</name>
    <dbReference type="NCBI Taxonomy" id="2741543"/>
    <lineage>
        <taxon>Bacteria</taxon>
        <taxon>Pseudomonadati</taxon>
        <taxon>Acidobacteriota</taxon>
        <taxon>Terriglobia</taxon>
        <taxon>Candidatus Acidiferrales</taxon>
        <taxon>Candidatus Acidiferrum</taxon>
    </lineage>
</organism>
<evidence type="ECO:0000313" key="3">
    <source>
        <dbReference type="Proteomes" id="UP000567293"/>
    </source>
</evidence>
<name>A0A7V8NQA0_9BACT</name>
<reference evidence="2" key="1">
    <citation type="submission" date="2020-06" db="EMBL/GenBank/DDBJ databases">
        <title>Legume-microbial interactions unlock mineral nutrients during tropical forest succession.</title>
        <authorList>
            <person name="Epihov D.Z."/>
        </authorList>
    </citation>
    <scope>NUCLEOTIDE SEQUENCE [LARGE SCALE GENOMIC DNA]</scope>
    <source>
        <strain evidence="2">Pan2503</strain>
    </source>
</reference>
<evidence type="ECO:0000259" key="1">
    <source>
        <dbReference type="Pfam" id="PF00144"/>
    </source>
</evidence>
<feature type="non-terminal residue" evidence="2">
    <location>
        <position position="1"/>
    </location>
</feature>
<dbReference type="Proteomes" id="UP000567293">
    <property type="component" value="Unassembled WGS sequence"/>
</dbReference>
<feature type="domain" description="Beta-lactamase-related" evidence="1">
    <location>
        <begin position="1"/>
        <end position="241"/>
    </location>
</feature>
<dbReference type="InterPro" id="IPR050491">
    <property type="entry name" value="AmpC-like"/>
</dbReference>
<dbReference type="AlphaFoldDB" id="A0A7V8NQA0"/>
<dbReference type="Pfam" id="PF00144">
    <property type="entry name" value="Beta-lactamase"/>
    <property type="match status" value="1"/>
</dbReference>
<proteinExistence type="predicted"/>
<sequence>LPEIPDYGTPLTIRHVMSHLSGLREWRLVAAFSGIGEGSHVLSNQDLLRIAAKQRALNFVPGTAYSYTNTGFNLATILIERALANGKTFQEFTQEAIFEPLKMTHTRWRDNFRVLVANRALAYGPAPSGGWIQQTPIENIIGAGGMLSTVGDWLLWNENFTHAKVGGPDLVKSLETPAKLSNGKTITYAAGLVVSTFGELREVSHAGATGGYRTWLGRYPDQGVSVAVMCNSAEANPTQLGRDVARLWTGAVSAPKPAFAADPVKLGELAGMYRKVRDSSAVELRVKDGKLTIDSGMQLVPTGVASFSAGESQFLFASGGFRVVTPDGDAVYERVQPARPSASELASLAGAYTSRETDTTLTVAAKDGELTL</sequence>